<evidence type="ECO:0000256" key="8">
    <source>
        <dbReference type="SAM" id="MobiDB-lite"/>
    </source>
</evidence>
<dbReference type="PANTHER" id="PTHR30582:SF2">
    <property type="entry name" value="L,D-TRANSPEPTIDASE YCIB-RELATED"/>
    <property type="match status" value="1"/>
</dbReference>
<keyword evidence="5 7" id="KW-0573">Peptidoglycan synthesis</keyword>
<comment type="caution">
    <text evidence="10">The sequence shown here is derived from an EMBL/GenBank/DDBJ whole genome shotgun (WGS) entry which is preliminary data.</text>
</comment>
<evidence type="ECO:0000313" key="11">
    <source>
        <dbReference type="Proteomes" id="UP001139031"/>
    </source>
</evidence>
<feature type="domain" description="L,D-TPase catalytic" evidence="9">
    <location>
        <begin position="394"/>
        <end position="530"/>
    </location>
</feature>
<evidence type="ECO:0000256" key="6">
    <source>
        <dbReference type="ARBA" id="ARBA00023316"/>
    </source>
</evidence>
<sequence length="531" mass="57713">MQRRRLIEGVGSFLCGVVLSAAVYETGLRRPGGEGEAAAAEATGELATAGDPAPEPEAPAISPADASGEAPAIAADTPEAPADPYTPDANGTFVAFPPVYVAPPEWTPELEATFPRHGLVTGVATVVRERTERDAPILGILRAGARVRADAELSFGGGCTKGWHKVYPAGWICLNAGLEVADSPPDDGLVATPRARLDAAMPYEYWRVSHDGTPFFHRLPGFGEQDQADMAAKTWLAEHGRSLMPTTPSERPPGVPAVVKEYLNAGFYVTVAGEAVKSERKFLRTLRGTFARKYQLEQREGSTFQGLVLRGEDDLPVHWIVRETPLQRRSGEGEGLVKLEDKKPTRRSRHPFVRKVTVGNARFYEDAEGNLMPEYAVGQSYKLKRPPGIGPEEKWVHVDLSEQTLVAYVGDRPVFTTLVSTGKEPGMTPVGVHRLQSKHIATSMRDQPVEDDAYSIEDVPWTQYFHNNVALHGAFWHGGFGLVRSHGCVNLSPPDARWLFGFTEPALPDGWHSVTPSTGRFGKASAVVVTE</sequence>
<evidence type="ECO:0000256" key="2">
    <source>
        <dbReference type="ARBA" id="ARBA00005992"/>
    </source>
</evidence>
<keyword evidence="6 7" id="KW-0961">Cell wall biogenesis/degradation</keyword>
<dbReference type="RefSeq" id="WP_224196397.1">
    <property type="nucleotide sequence ID" value="NZ_JAIRAU010000049.1"/>
</dbReference>
<dbReference type="InterPro" id="IPR050979">
    <property type="entry name" value="LD-transpeptidase"/>
</dbReference>
<comment type="pathway">
    <text evidence="1 7">Cell wall biogenesis; peptidoglycan biosynthesis.</text>
</comment>
<feature type="active site" description="Proton donor/acceptor" evidence="7">
    <location>
        <position position="472"/>
    </location>
</feature>
<protein>
    <submittedName>
        <fullName evidence="10">L,D-transpeptidase family protein</fullName>
    </submittedName>
</protein>
<evidence type="ECO:0000256" key="3">
    <source>
        <dbReference type="ARBA" id="ARBA00022679"/>
    </source>
</evidence>
<dbReference type="InterPro" id="IPR005490">
    <property type="entry name" value="LD_TPept_cat_dom"/>
</dbReference>
<dbReference type="EMBL" id="JAIRAU010000049">
    <property type="protein sequence ID" value="MBZ5714663.1"/>
    <property type="molecule type" value="Genomic_DNA"/>
</dbReference>
<keyword evidence="3" id="KW-0808">Transferase</keyword>
<feature type="region of interest" description="Disordered" evidence="8">
    <location>
        <begin position="29"/>
        <end position="70"/>
    </location>
</feature>
<dbReference type="SUPFAM" id="SSF141523">
    <property type="entry name" value="L,D-transpeptidase catalytic domain-like"/>
    <property type="match status" value="1"/>
</dbReference>
<dbReference type="CDD" id="cd16913">
    <property type="entry name" value="YkuD_like"/>
    <property type="match status" value="1"/>
</dbReference>
<comment type="similarity">
    <text evidence="2">Belongs to the YkuD family.</text>
</comment>
<evidence type="ECO:0000256" key="5">
    <source>
        <dbReference type="ARBA" id="ARBA00022984"/>
    </source>
</evidence>
<proteinExistence type="inferred from homology"/>
<feature type="active site" description="Nucleophile" evidence="7">
    <location>
        <position position="488"/>
    </location>
</feature>
<keyword evidence="4 7" id="KW-0133">Cell shape</keyword>
<evidence type="ECO:0000313" key="10">
    <source>
        <dbReference type="EMBL" id="MBZ5714663.1"/>
    </source>
</evidence>
<reference evidence="10" key="1">
    <citation type="submission" date="2021-08" db="EMBL/GenBank/DDBJ databases">
        <authorList>
            <person name="Stevens D.C."/>
        </authorList>
    </citation>
    <scope>NUCLEOTIDE SEQUENCE</scope>
    <source>
        <strain evidence="10">DSM 53165</strain>
    </source>
</reference>
<gene>
    <name evidence="10" type="ORF">K7C98_35985</name>
</gene>
<evidence type="ECO:0000256" key="4">
    <source>
        <dbReference type="ARBA" id="ARBA00022960"/>
    </source>
</evidence>
<name>A0ABS7U2I1_9BACT</name>
<dbReference type="Proteomes" id="UP001139031">
    <property type="component" value="Unassembled WGS sequence"/>
</dbReference>
<accession>A0ABS7U2I1</accession>
<organism evidence="10 11">
    <name type="scientific">Nannocystis pusilla</name>
    <dbReference type="NCBI Taxonomy" id="889268"/>
    <lineage>
        <taxon>Bacteria</taxon>
        <taxon>Pseudomonadati</taxon>
        <taxon>Myxococcota</taxon>
        <taxon>Polyangia</taxon>
        <taxon>Nannocystales</taxon>
        <taxon>Nannocystaceae</taxon>
        <taxon>Nannocystis</taxon>
    </lineage>
</organism>
<evidence type="ECO:0000256" key="1">
    <source>
        <dbReference type="ARBA" id="ARBA00004752"/>
    </source>
</evidence>
<dbReference type="Pfam" id="PF03734">
    <property type="entry name" value="YkuD"/>
    <property type="match status" value="1"/>
</dbReference>
<evidence type="ECO:0000259" key="9">
    <source>
        <dbReference type="PROSITE" id="PS52029"/>
    </source>
</evidence>
<dbReference type="PROSITE" id="PS52029">
    <property type="entry name" value="LD_TPASE"/>
    <property type="match status" value="1"/>
</dbReference>
<feature type="compositionally biased region" description="Low complexity" evidence="8">
    <location>
        <begin position="36"/>
        <end position="67"/>
    </location>
</feature>
<dbReference type="InterPro" id="IPR038063">
    <property type="entry name" value="Transpep_catalytic_dom"/>
</dbReference>
<evidence type="ECO:0000256" key="7">
    <source>
        <dbReference type="PROSITE-ProRule" id="PRU01373"/>
    </source>
</evidence>
<dbReference type="Gene3D" id="2.40.440.10">
    <property type="entry name" value="L,D-transpeptidase catalytic domain-like"/>
    <property type="match status" value="1"/>
</dbReference>
<keyword evidence="11" id="KW-1185">Reference proteome</keyword>
<dbReference type="PANTHER" id="PTHR30582">
    <property type="entry name" value="L,D-TRANSPEPTIDASE"/>
    <property type="match status" value="1"/>
</dbReference>